<dbReference type="PANTHER" id="PTHR48081">
    <property type="entry name" value="AB HYDROLASE SUPERFAMILY PROTEIN C4A8.06C"/>
    <property type="match status" value="1"/>
</dbReference>
<feature type="domain" description="Alpha/beta hydrolase fold-3" evidence="2">
    <location>
        <begin position="53"/>
        <end position="268"/>
    </location>
</feature>
<dbReference type="GO" id="GO:0016787">
    <property type="term" value="F:hydrolase activity"/>
    <property type="evidence" value="ECO:0007669"/>
    <property type="project" value="UniProtKB-KW"/>
</dbReference>
<dbReference type="EMBL" id="NKCI01000103">
    <property type="protein sequence ID" value="RSL55215.1"/>
    <property type="molecule type" value="Genomic_DNA"/>
</dbReference>
<dbReference type="InterPro" id="IPR050300">
    <property type="entry name" value="GDXG_lipolytic_enzyme"/>
</dbReference>
<proteinExistence type="predicted"/>
<dbReference type="Gene3D" id="3.40.50.1820">
    <property type="entry name" value="alpha/beta hydrolase"/>
    <property type="match status" value="1"/>
</dbReference>
<dbReference type="InterPro" id="IPR029058">
    <property type="entry name" value="AB_hydrolase_fold"/>
</dbReference>
<comment type="caution">
    <text evidence="3">The sequence shown here is derived from an EMBL/GenBank/DDBJ whole genome shotgun (WGS) entry which is preliminary data.</text>
</comment>
<protein>
    <recommendedName>
        <fullName evidence="2">Alpha/beta hydrolase fold-3 domain-containing protein</fullName>
    </recommendedName>
</protein>
<dbReference type="STRING" id="1325734.A0A428PQB1"/>
<dbReference type="InterPro" id="IPR013094">
    <property type="entry name" value="AB_hydrolase_3"/>
</dbReference>
<dbReference type="AlphaFoldDB" id="A0A428PQB1"/>
<dbReference type="SUPFAM" id="SSF53474">
    <property type="entry name" value="alpha/beta-Hydrolases"/>
    <property type="match status" value="1"/>
</dbReference>
<reference evidence="3 4" key="1">
    <citation type="submission" date="2017-06" db="EMBL/GenBank/DDBJ databases">
        <title>Comparative genomic analysis of Ambrosia Fusariam Clade fungi.</title>
        <authorList>
            <person name="Stajich J.E."/>
            <person name="Carrillo J."/>
            <person name="Kijimoto T."/>
            <person name="Eskalen A."/>
            <person name="O'Donnell K."/>
            <person name="Kasson M."/>
        </authorList>
    </citation>
    <scope>NUCLEOTIDE SEQUENCE [LARGE SCALE GENOMIC DNA]</scope>
    <source>
        <strain evidence="3 4">NRRL62584</strain>
    </source>
</reference>
<evidence type="ECO:0000259" key="2">
    <source>
        <dbReference type="Pfam" id="PF07859"/>
    </source>
</evidence>
<keyword evidence="4" id="KW-1185">Reference proteome</keyword>
<organism evidence="3 4">
    <name type="scientific">Fusarium duplospermum</name>
    <dbReference type="NCBI Taxonomy" id="1325734"/>
    <lineage>
        <taxon>Eukaryota</taxon>
        <taxon>Fungi</taxon>
        <taxon>Dikarya</taxon>
        <taxon>Ascomycota</taxon>
        <taxon>Pezizomycotina</taxon>
        <taxon>Sordariomycetes</taxon>
        <taxon>Hypocreomycetidae</taxon>
        <taxon>Hypocreales</taxon>
        <taxon>Nectriaceae</taxon>
        <taxon>Fusarium</taxon>
        <taxon>Fusarium solani species complex</taxon>
    </lineage>
</organism>
<accession>A0A428PQB1</accession>
<evidence type="ECO:0000313" key="4">
    <source>
        <dbReference type="Proteomes" id="UP000288168"/>
    </source>
</evidence>
<name>A0A428PQB1_9HYPO</name>
<evidence type="ECO:0000256" key="1">
    <source>
        <dbReference type="ARBA" id="ARBA00022801"/>
    </source>
</evidence>
<dbReference type="Pfam" id="PF07859">
    <property type="entry name" value="Abhydrolase_3"/>
    <property type="match status" value="1"/>
</dbReference>
<gene>
    <name evidence="3" type="ORF">CEP54_009480</name>
</gene>
<evidence type="ECO:0000313" key="3">
    <source>
        <dbReference type="EMBL" id="RSL55215.1"/>
    </source>
</evidence>
<dbReference type="PANTHER" id="PTHR48081:SF8">
    <property type="entry name" value="ALPHA_BETA HYDROLASE FOLD-3 DOMAIN-CONTAINING PROTEIN-RELATED"/>
    <property type="match status" value="1"/>
</dbReference>
<sequence length="316" mass="34636">MSLESLAEMTRHYPMASLPPSRTEYTKNLTMRDGHVHEVGVYKPQSLATGPLVVLIHGGGFCLGHYSHMSFYSRALVSVFGATVVGIAYRVAPEFPFPTAPQDVWDSLTALTSPDMAEDLGLDLSKGFLIGGTSAGANLAAVAVQQWVTQELSPPILGVWLNIPIIFDATIVPEEHKALWLSREQNSNAMVINAKSREYVYKVYKPDVRSPDFSPFNSPNPHLGLPPVYIQVCGKDPLRDDGLVYERVLRQHGVKTRLDAYPGVPHGAANLFPTLTSSNKHQVDVLKGFGWLFDKEVVDDECQAAVKGGVGRVRLI</sequence>
<dbReference type="Proteomes" id="UP000288168">
    <property type="component" value="Unassembled WGS sequence"/>
</dbReference>
<dbReference type="OrthoDB" id="408631at2759"/>
<keyword evidence="1" id="KW-0378">Hydrolase</keyword>